<protein>
    <recommendedName>
        <fullName evidence="3">Ankyrin repeat domain-containing protein</fullName>
    </recommendedName>
</protein>
<evidence type="ECO:0000313" key="2">
    <source>
        <dbReference type="Proteomes" id="UP001476950"/>
    </source>
</evidence>
<reference evidence="1 2" key="1">
    <citation type="submission" date="2022-04" db="EMBL/GenBank/DDBJ databases">
        <title>Positive selection, recombination, and allopatry shape intraspecific diversity of widespread and dominant cyanobacteria.</title>
        <authorList>
            <person name="Wei J."/>
            <person name="Shu W."/>
            <person name="Hu C."/>
        </authorList>
    </citation>
    <scope>NUCLEOTIDE SEQUENCE [LARGE SCALE GENOMIC DNA]</scope>
    <source>
        <strain evidence="1 2">AS-A4</strain>
    </source>
</reference>
<dbReference type="RefSeq" id="WP_190446686.1">
    <property type="nucleotide sequence ID" value="NZ_JAMPLM010000038.1"/>
</dbReference>
<evidence type="ECO:0000313" key="1">
    <source>
        <dbReference type="EMBL" id="MEP1061566.1"/>
    </source>
</evidence>
<evidence type="ECO:0008006" key="3">
    <source>
        <dbReference type="Google" id="ProtNLM"/>
    </source>
</evidence>
<comment type="caution">
    <text evidence="1">The sequence shown here is derived from an EMBL/GenBank/DDBJ whole genome shotgun (WGS) entry which is preliminary data.</text>
</comment>
<sequence>MVERLLTAGADPFQRTHGDEFDDALDYARRGQAEGHHPGKDHAAIIELLSRQPRE</sequence>
<accession>A0ABV0KQQ6</accession>
<keyword evidence="2" id="KW-1185">Reference proteome</keyword>
<proteinExistence type="predicted"/>
<name>A0ABV0KQQ6_9CYAN</name>
<organism evidence="1 2">
    <name type="scientific">Stenomitos frigidus AS-A4</name>
    <dbReference type="NCBI Taxonomy" id="2933935"/>
    <lineage>
        <taxon>Bacteria</taxon>
        <taxon>Bacillati</taxon>
        <taxon>Cyanobacteriota</taxon>
        <taxon>Cyanophyceae</taxon>
        <taxon>Leptolyngbyales</taxon>
        <taxon>Leptolyngbyaceae</taxon>
        <taxon>Stenomitos</taxon>
    </lineage>
</organism>
<dbReference type="Proteomes" id="UP001476950">
    <property type="component" value="Unassembled WGS sequence"/>
</dbReference>
<gene>
    <name evidence="1" type="ORF">NDI38_24505</name>
</gene>
<dbReference type="EMBL" id="JAMPLM010000038">
    <property type="protein sequence ID" value="MEP1061566.1"/>
    <property type="molecule type" value="Genomic_DNA"/>
</dbReference>